<name>A0ABC8QLJ8_9AQUA</name>
<organism evidence="1 2">
    <name type="scientific">Ilex paraguariensis</name>
    <name type="common">yerba mate</name>
    <dbReference type="NCBI Taxonomy" id="185542"/>
    <lineage>
        <taxon>Eukaryota</taxon>
        <taxon>Viridiplantae</taxon>
        <taxon>Streptophyta</taxon>
        <taxon>Embryophyta</taxon>
        <taxon>Tracheophyta</taxon>
        <taxon>Spermatophyta</taxon>
        <taxon>Magnoliopsida</taxon>
        <taxon>eudicotyledons</taxon>
        <taxon>Gunneridae</taxon>
        <taxon>Pentapetalae</taxon>
        <taxon>asterids</taxon>
        <taxon>campanulids</taxon>
        <taxon>Aquifoliales</taxon>
        <taxon>Aquifoliaceae</taxon>
        <taxon>Ilex</taxon>
    </lineage>
</organism>
<evidence type="ECO:0000313" key="1">
    <source>
        <dbReference type="EMBL" id="CAK9133514.1"/>
    </source>
</evidence>
<sequence length="74" mass="7873">MRSMTPQEVATAAAQAVATAEAKEAARVADAENTDVEAAQAFVDSAMKALKEIATPRMVSFIRGKFSRESKEIA</sequence>
<dbReference type="AlphaFoldDB" id="A0ABC8QLJ8"/>
<protein>
    <submittedName>
        <fullName evidence="1">Uncharacterized protein</fullName>
    </submittedName>
</protein>
<comment type="caution">
    <text evidence="1">The sequence shown here is derived from an EMBL/GenBank/DDBJ whole genome shotgun (WGS) entry which is preliminary data.</text>
</comment>
<accession>A0ABC8QLJ8</accession>
<evidence type="ECO:0000313" key="2">
    <source>
        <dbReference type="Proteomes" id="UP001642360"/>
    </source>
</evidence>
<proteinExistence type="predicted"/>
<gene>
    <name evidence="1" type="ORF">ILEXP_LOCUS428</name>
</gene>
<reference evidence="1 2" key="1">
    <citation type="submission" date="2024-02" db="EMBL/GenBank/DDBJ databases">
        <authorList>
            <person name="Vignale AGUSTIN F."/>
            <person name="Sosa J E."/>
            <person name="Modenutti C."/>
        </authorList>
    </citation>
    <scope>NUCLEOTIDE SEQUENCE [LARGE SCALE GENOMIC DNA]</scope>
</reference>
<keyword evidence="2" id="KW-1185">Reference proteome</keyword>
<dbReference type="EMBL" id="CAUOFW020000048">
    <property type="protein sequence ID" value="CAK9133514.1"/>
    <property type="molecule type" value="Genomic_DNA"/>
</dbReference>
<dbReference type="Proteomes" id="UP001642360">
    <property type="component" value="Unassembled WGS sequence"/>
</dbReference>